<dbReference type="Proteomes" id="UP000095287">
    <property type="component" value="Unplaced"/>
</dbReference>
<dbReference type="WBParaSite" id="L893_g16229.t1">
    <property type="protein sequence ID" value="L893_g16229.t1"/>
    <property type="gene ID" value="L893_g16229"/>
</dbReference>
<name>A0A1I7YH25_9BILA</name>
<protein>
    <submittedName>
        <fullName evidence="2">Ovule protein</fullName>
    </submittedName>
</protein>
<proteinExistence type="predicted"/>
<sequence length="82" mass="9281">MKEIHSEKRDGLKSKAIGDNDWETLSRESICSMSIQLIKVRCISLASCSLVSSSDLLANGKICKSQWVRTLTVYRRFDSRLS</sequence>
<accession>A0A1I7YH25</accession>
<evidence type="ECO:0000313" key="1">
    <source>
        <dbReference type="Proteomes" id="UP000095287"/>
    </source>
</evidence>
<dbReference type="AlphaFoldDB" id="A0A1I7YH25"/>
<evidence type="ECO:0000313" key="2">
    <source>
        <dbReference type="WBParaSite" id="L893_g16229.t1"/>
    </source>
</evidence>
<keyword evidence="1" id="KW-1185">Reference proteome</keyword>
<reference evidence="2" key="1">
    <citation type="submission" date="2016-11" db="UniProtKB">
        <authorList>
            <consortium name="WormBaseParasite"/>
        </authorList>
    </citation>
    <scope>IDENTIFICATION</scope>
</reference>
<organism evidence="1 2">
    <name type="scientific">Steinernema glaseri</name>
    <dbReference type="NCBI Taxonomy" id="37863"/>
    <lineage>
        <taxon>Eukaryota</taxon>
        <taxon>Metazoa</taxon>
        <taxon>Ecdysozoa</taxon>
        <taxon>Nematoda</taxon>
        <taxon>Chromadorea</taxon>
        <taxon>Rhabditida</taxon>
        <taxon>Tylenchina</taxon>
        <taxon>Panagrolaimomorpha</taxon>
        <taxon>Strongyloidoidea</taxon>
        <taxon>Steinernematidae</taxon>
        <taxon>Steinernema</taxon>
    </lineage>
</organism>